<organism evidence="2 3">
    <name type="scientific">Galactobacter caseinivorans</name>
    <dbReference type="NCBI Taxonomy" id="2676123"/>
    <lineage>
        <taxon>Bacteria</taxon>
        <taxon>Bacillati</taxon>
        <taxon>Actinomycetota</taxon>
        <taxon>Actinomycetes</taxon>
        <taxon>Micrococcales</taxon>
        <taxon>Micrococcaceae</taxon>
        <taxon>Galactobacter</taxon>
    </lineage>
</organism>
<dbReference type="Pfam" id="PF26312">
    <property type="entry name" value="DUF8083"/>
    <property type="match status" value="1"/>
</dbReference>
<gene>
    <name evidence="2" type="ORF">DWQ67_12225</name>
</gene>
<accession>A0A496PFQ6</accession>
<sequence length="283" mass="31969">MLPDVAPGVRRNLPPTAHLRVFSPLRAFDDTDQLLIREQEPASRMSYEITARRALLTRVTRDVTDPFPHETLERYRVLHHPTEEGTGTFYCPEQLPLRAGMAAGLLEDELPFALMDAVIPATAAEAHSERLQEHGMWLDDEPLFTRDATWGIPLSWFATIHEDDPHEVDDHDGVLTSVRLRVPVVLAVERTARAVAIVARAAEELPLLDQLSELNEWLQRFHPDSILEMDYGPMAQTVWPDETPSDLREGLDALDEGDLLSAAAAHHRISRRWHTVRLLGRAS</sequence>
<evidence type="ECO:0000313" key="3">
    <source>
        <dbReference type="Proteomes" id="UP000273119"/>
    </source>
</evidence>
<reference evidence="2 3" key="1">
    <citation type="submission" date="2018-07" db="EMBL/GenBank/DDBJ databases">
        <title>Arthrobacter sp. nov., isolated from raw cow's milk with high bacterial count.</title>
        <authorList>
            <person name="Hahne J."/>
            <person name="Isele D."/>
            <person name="Lipski A."/>
        </authorList>
    </citation>
    <scope>NUCLEOTIDE SEQUENCE [LARGE SCALE GENOMIC DNA]</scope>
    <source>
        <strain evidence="2 3">JZ R-183</strain>
    </source>
</reference>
<evidence type="ECO:0000259" key="1">
    <source>
        <dbReference type="Pfam" id="PF26312"/>
    </source>
</evidence>
<feature type="domain" description="DUF8083" evidence="1">
    <location>
        <begin position="16"/>
        <end position="279"/>
    </location>
</feature>
<evidence type="ECO:0000313" key="2">
    <source>
        <dbReference type="EMBL" id="RKW69561.1"/>
    </source>
</evidence>
<dbReference type="AlphaFoldDB" id="A0A496PFQ6"/>
<keyword evidence="3" id="KW-1185">Reference proteome</keyword>
<dbReference type="InterPro" id="IPR058396">
    <property type="entry name" value="DUF8083"/>
</dbReference>
<dbReference type="RefSeq" id="WP_121485891.1">
    <property type="nucleotide sequence ID" value="NZ_QQXL01000008.1"/>
</dbReference>
<name>A0A496PFQ6_9MICC</name>
<comment type="caution">
    <text evidence="2">The sequence shown here is derived from an EMBL/GenBank/DDBJ whole genome shotgun (WGS) entry which is preliminary data.</text>
</comment>
<protein>
    <recommendedName>
        <fullName evidence="1">DUF8083 domain-containing protein</fullName>
    </recommendedName>
</protein>
<proteinExistence type="predicted"/>
<dbReference type="EMBL" id="QQXL01000008">
    <property type="protein sequence ID" value="RKW69561.1"/>
    <property type="molecule type" value="Genomic_DNA"/>
</dbReference>
<dbReference type="Proteomes" id="UP000273119">
    <property type="component" value="Unassembled WGS sequence"/>
</dbReference>